<dbReference type="Pfam" id="PF10646">
    <property type="entry name" value="Germane"/>
    <property type="match status" value="1"/>
</dbReference>
<name>A0A0G1S0S4_9BACT</name>
<sequence length="302" mass="32732">MQHIRELYNKLAKRRKIDPVKKFFPVLFALPVLALVLFFSYLFVADRKVNPPSENILLTPSATPGPEVSGSGNIEVSYPHSGTDIGYILSITGRARVFENNFNYRLSDSAGNILAEGYAMANAPDVGELGPFTVTTHYTPPTTTAGVLNVFSGSPKDGSEINIVRIPIRFPSGESFSFKIFLGSNSQNPDAADCTLVYPVERRAAKTPAVAQKALESLLDGPTAFEKELGYYSSVPAQVSLQAITINGSVARADFSSELDRTGGSCRVLNIVSQIRATLLQFPTINEIVISVDGRTEDILQP</sequence>
<comment type="caution">
    <text evidence="3">The sequence shown here is derived from an EMBL/GenBank/DDBJ whole genome shotgun (WGS) entry which is preliminary data.</text>
</comment>
<feature type="domain" description="GerMN" evidence="2">
    <location>
        <begin position="211"/>
        <end position="301"/>
    </location>
</feature>
<evidence type="ECO:0000313" key="3">
    <source>
        <dbReference type="EMBL" id="KKU62956.1"/>
    </source>
</evidence>
<protein>
    <recommendedName>
        <fullName evidence="2">GerMN domain-containing protein</fullName>
    </recommendedName>
</protein>
<feature type="transmembrane region" description="Helical" evidence="1">
    <location>
        <begin position="23"/>
        <end position="44"/>
    </location>
</feature>
<keyword evidence="1" id="KW-0812">Transmembrane</keyword>
<evidence type="ECO:0000313" key="4">
    <source>
        <dbReference type="Proteomes" id="UP000034502"/>
    </source>
</evidence>
<organism evidence="3 4">
    <name type="scientific">Candidatus Amesbacteria bacterium GW2011_GWC1_47_15</name>
    <dbReference type="NCBI Taxonomy" id="1618364"/>
    <lineage>
        <taxon>Bacteria</taxon>
        <taxon>Candidatus Amesiibacteriota</taxon>
    </lineage>
</organism>
<keyword evidence="1" id="KW-0472">Membrane</keyword>
<gene>
    <name evidence="3" type="ORF">UX86_C0039G0008</name>
</gene>
<dbReference type="InterPro" id="IPR018911">
    <property type="entry name" value="Gmad2_Ig-like_dom"/>
</dbReference>
<dbReference type="STRING" id="1618364.UX86_C0039G0008"/>
<dbReference type="EMBL" id="LCNU01000039">
    <property type="protein sequence ID" value="KKU62956.1"/>
    <property type="molecule type" value="Genomic_DNA"/>
</dbReference>
<keyword evidence="1" id="KW-1133">Transmembrane helix</keyword>
<reference evidence="3 4" key="1">
    <citation type="journal article" date="2015" name="Nature">
        <title>rRNA introns, odd ribosomes, and small enigmatic genomes across a large radiation of phyla.</title>
        <authorList>
            <person name="Brown C.T."/>
            <person name="Hug L.A."/>
            <person name="Thomas B.C."/>
            <person name="Sharon I."/>
            <person name="Castelle C.J."/>
            <person name="Singh A."/>
            <person name="Wilkins M.J."/>
            <person name="Williams K.H."/>
            <person name="Banfield J.F."/>
        </authorList>
    </citation>
    <scope>NUCLEOTIDE SEQUENCE [LARGE SCALE GENOMIC DNA]</scope>
</reference>
<evidence type="ECO:0000256" key="1">
    <source>
        <dbReference type="SAM" id="Phobius"/>
    </source>
</evidence>
<dbReference type="Pfam" id="PF10648">
    <property type="entry name" value="Gmad2"/>
    <property type="match status" value="1"/>
</dbReference>
<dbReference type="Proteomes" id="UP000034502">
    <property type="component" value="Unassembled WGS sequence"/>
</dbReference>
<dbReference type="AlphaFoldDB" id="A0A0G1S0S4"/>
<dbReference type="SMART" id="SM00909">
    <property type="entry name" value="Germane"/>
    <property type="match status" value="1"/>
</dbReference>
<evidence type="ECO:0000259" key="2">
    <source>
        <dbReference type="SMART" id="SM00909"/>
    </source>
</evidence>
<accession>A0A0G1S0S4</accession>
<dbReference type="InterPro" id="IPR019606">
    <property type="entry name" value="GerMN"/>
</dbReference>
<proteinExistence type="predicted"/>